<gene>
    <name evidence="2" type="ORF">S01H4_07719</name>
</gene>
<dbReference type="InterPro" id="IPR036866">
    <property type="entry name" value="RibonucZ/Hydroxyglut_hydro"/>
</dbReference>
<organism evidence="2">
    <name type="scientific">marine sediment metagenome</name>
    <dbReference type="NCBI Taxonomy" id="412755"/>
    <lineage>
        <taxon>unclassified sequences</taxon>
        <taxon>metagenomes</taxon>
        <taxon>ecological metagenomes</taxon>
    </lineage>
</organism>
<evidence type="ECO:0000259" key="1">
    <source>
        <dbReference type="SMART" id="SM00849"/>
    </source>
</evidence>
<feature type="domain" description="Metallo-beta-lactamase" evidence="1">
    <location>
        <begin position="30"/>
        <end position="244"/>
    </location>
</feature>
<reference evidence="2" key="1">
    <citation type="journal article" date="2014" name="Front. Microbiol.">
        <title>High frequency of phylogenetically diverse reductive dehalogenase-homologous genes in deep subseafloor sedimentary metagenomes.</title>
        <authorList>
            <person name="Kawai M."/>
            <person name="Futagami T."/>
            <person name="Toyoda A."/>
            <person name="Takaki Y."/>
            <person name="Nishi S."/>
            <person name="Hori S."/>
            <person name="Arai W."/>
            <person name="Tsubouchi T."/>
            <person name="Morono Y."/>
            <person name="Uchiyama I."/>
            <person name="Ito T."/>
            <person name="Fujiyama A."/>
            <person name="Inagaki F."/>
            <person name="Takami H."/>
        </authorList>
    </citation>
    <scope>NUCLEOTIDE SEQUENCE</scope>
    <source>
        <strain evidence="2">Expedition CK06-06</strain>
    </source>
</reference>
<dbReference type="AlphaFoldDB" id="X0Z3T8"/>
<comment type="caution">
    <text evidence="2">The sequence shown here is derived from an EMBL/GenBank/DDBJ whole genome shotgun (WGS) entry which is preliminary data.</text>
</comment>
<dbReference type="InterPro" id="IPR001279">
    <property type="entry name" value="Metallo-B-lactamas"/>
</dbReference>
<dbReference type="EMBL" id="BART01002558">
    <property type="protein sequence ID" value="GAG63980.1"/>
    <property type="molecule type" value="Genomic_DNA"/>
</dbReference>
<dbReference type="SUPFAM" id="SSF56281">
    <property type="entry name" value="Metallo-hydrolase/oxidoreductase"/>
    <property type="match status" value="1"/>
</dbReference>
<dbReference type="SMART" id="SM00849">
    <property type="entry name" value="Lactamase_B"/>
    <property type="match status" value="1"/>
</dbReference>
<proteinExistence type="predicted"/>
<accession>X0Z3T8</accession>
<evidence type="ECO:0000313" key="2">
    <source>
        <dbReference type="EMBL" id="GAG63980.1"/>
    </source>
</evidence>
<protein>
    <recommendedName>
        <fullName evidence="1">Metallo-beta-lactamase domain-containing protein</fullName>
    </recommendedName>
</protein>
<feature type="non-terminal residue" evidence="2">
    <location>
        <position position="246"/>
    </location>
</feature>
<dbReference type="Gene3D" id="3.60.15.10">
    <property type="entry name" value="Ribonuclease Z/Hydroxyacylglutathione hydrolase-like"/>
    <property type="match status" value="1"/>
</dbReference>
<name>X0Z3T8_9ZZZZ</name>
<sequence length="246" mass="27822">MFQREDLILESKKVNEYLHHVDMRQYGARRTLSIFIFNLNNVSVLLDVGTSDDVKKVLEYFKLNNLPLSSFKYLVPTHHHFDHFGGGWKIYKIISKENPDVKILTNEKTKGYLNDSDWHMARGRSTFGDLVGEMNPIPDEAFKIVSPIMDFANFNKSKALIHLTDFNGHMYELGLFNSPGHTPDHICPAIIKDGAVDFIFLGEAGGTLYHSSKLVTLPTSMPPLYNYQDYMESLANIISLGASSCG</sequence>
<dbReference type="Pfam" id="PF00753">
    <property type="entry name" value="Lactamase_B"/>
    <property type="match status" value="1"/>
</dbReference>